<dbReference type="Proteomes" id="UP000027135">
    <property type="component" value="Unassembled WGS sequence"/>
</dbReference>
<dbReference type="EMBL" id="KK852747">
    <property type="protein sequence ID" value="KDR17288.1"/>
    <property type="molecule type" value="Genomic_DNA"/>
</dbReference>
<evidence type="ECO:0000313" key="2">
    <source>
        <dbReference type="Proteomes" id="UP000027135"/>
    </source>
</evidence>
<reference evidence="1 2" key="1">
    <citation type="journal article" date="2014" name="Nat. Commun.">
        <title>Molecular traces of alternative social organization in a termite genome.</title>
        <authorList>
            <person name="Terrapon N."/>
            <person name="Li C."/>
            <person name="Robertson H.M."/>
            <person name="Ji L."/>
            <person name="Meng X."/>
            <person name="Booth W."/>
            <person name="Chen Z."/>
            <person name="Childers C.P."/>
            <person name="Glastad K.M."/>
            <person name="Gokhale K."/>
            <person name="Gowin J."/>
            <person name="Gronenberg W."/>
            <person name="Hermansen R.A."/>
            <person name="Hu H."/>
            <person name="Hunt B.G."/>
            <person name="Huylmans A.K."/>
            <person name="Khalil S.M."/>
            <person name="Mitchell R.D."/>
            <person name="Munoz-Torres M.C."/>
            <person name="Mustard J.A."/>
            <person name="Pan H."/>
            <person name="Reese J.T."/>
            <person name="Scharf M.E."/>
            <person name="Sun F."/>
            <person name="Vogel H."/>
            <person name="Xiao J."/>
            <person name="Yang W."/>
            <person name="Yang Z."/>
            <person name="Yang Z."/>
            <person name="Zhou J."/>
            <person name="Zhu J."/>
            <person name="Brent C.S."/>
            <person name="Elsik C.G."/>
            <person name="Goodisman M.A."/>
            <person name="Liberles D.A."/>
            <person name="Roe R.M."/>
            <person name="Vargo E.L."/>
            <person name="Vilcinskas A."/>
            <person name="Wang J."/>
            <person name="Bornberg-Bauer E."/>
            <person name="Korb J."/>
            <person name="Zhang G."/>
            <person name="Liebig J."/>
        </authorList>
    </citation>
    <scope>NUCLEOTIDE SEQUENCE [LARGE SCALE GENOMIC DNA]</scope>
    <source>
        <tissue evidence="1">Whole organism</tissue>
    </source>
</reference>
<name>A0A067R2R2_ZOONE</name>
<accession>A0A067R2R2</accession>
<dbReference type="InParanoid" id="A0A067R2R2"/>
<gene>
    <name evidence="1" type="ORF">L798_08854</name>
</gene>
<evidence type="ECO:0000313" key="1">
    <source>
        <dbReference type="EMBL" id="KDR17288.1"/>
    </source>
</evidence>
<proteinExistence type="predicted"/>
<sequence>MSAAVDYALFPKAQLAKLVIVLPNLITRSASVTLGQRTTAFRVLLTLVSKFWMSDWMFETMLINALIVSPNFAVAHNKSGTILRTSSVENPFGKHVDVKLLKVSEPKVIPLAL</sequence>
<organism evidence="1 2">
    <name type="scientific">Zootermopsis nevadensis</name>
    <name type="common">Dampwood termite</name>
    <dbReference type="NCBI Taxonomy" id="136037"/>
    <lineage>
        <taxon>Eukaryota</taxon>
        <taxon>Metazoa</taxon>
        <taxon>Ecdysozoa</taxon>
        <taxon>Arthropoda</taxon>
        <taxon>Hexapoda</taxon>
        <taxon>Insecta</taxon>
        <taxon>Pterygota</taxon>
        <taxon>Neoptera</taxon>
        <taxon>Polyneoptera</taxon>
        <taxon>Dictyoptera</taxon>
        <taxon>Blattodea</taxon>
        <taxon>Blattoidea</taxon>
        <taxon>Termitoidae</taxon>
        <taxon>Termopsidae</taxon>
        <taxon>Zootermopsis</taxon>
    </lineage>
</organism>
<protein>
    <submittedName>
        <fullName evidence="1">Uncharacterized protein</fullName>
    </submittedName>
</protein>
<dbReference type="AlphaFoldDB" id="A0A067R2R2"/>
<keyword evidence="2" id="KW-1185">Reference proteome</keyword>